<dbReference type="EMBL" id="MW013839">
    <property type="protein sequence ID" value="QXF68960.1"/>
    <property type="molecule type" value="Genomic_DNA"/>
</dbReference>
<dbReference type="PROSITE" id="PS50994">
    <property type="entry name" value="INTEGRASE"/>
    <property type="match status" value="1"/>
</dbReference>
<protein>
    <submittedName>
        <fullName evidence="2">ISSeq2</fullName>
    </submittedName>
</protein>
<dbReference type="InterPro" id="IPR009057">
    <property type="entry name" value="Homeodomain-like_sf"/>
</dbReference>
<accession>A0A8F4PMJ0</accession>
<evidence type="ECO:0000313" key="2">
    <source>
        <dbReference type="EMBL" id="QXF68960.1"/>
    </source>
</evidence>
<dbReference type="Gene3D" id="3.30.420.10">
    <property type="entry name" value="Ribonuclease H-like superfamily/Ribonuclease H"/>
    <property type="match status" value="1"/>
</dbReference>
<dbReference type="InterPro" id="IPR055247">
    <property type="entry name" value="InsJ-like_HTH"/>
</dbReference>
<dbReference type="SUPFAM" id="SSF46689">
    <property type="entry name" value="Homeodomain-like"/>
    <property type="match status" value="1"/>
</dbReference>
<dbReference type="InterPro" id="IPR036397">
    <property type="entry name" value="RNaseH_sf"/>
</dbReference>
<dbReference type="InterPro" id="IPR047797">
    <property type="entry name" value="ISNCY_transpos"/>
</dbReference>
<dbReference type="AlphaFoldDB" id="A0A8F4PMJ0"/>
<feature type="domain" description="Integrase catalytic" evidence="1">
    <location>
        <begin position="166"/>
        <end position="349"/>
    </location>
</feature>
<proteinExistence type="predicted"/>
<dbReference type="InterPro" id="IPR012337">
    <property type="entry name" value="RNaseH-like_sf"/>
</dbReference>
<dbReference type="SUPFAM" id="SSF53098">
    <property type="entry name" value="Ribonuclease H-like"/>
    <property type="match status" value="1"/>
</dbReference>
<dbReference type="GO" id="GO:0003676">
    <property type="term" value="F:nucleic acid binding"/>
    <property type="evidence" value="ECO:0007669"/>
    <property type="project" value="InterPro"/>
</dbReference>
<name>A0A8F4PMJ0_ENTFL</name>
<dbReference type="Pfam" id="PF13518">
    <property type="entry name" value="HTH_28"/>
    <property type="match status" value="1"/>
</dbReference>
<sequence>MKRIMLTMNENKKYKVIKAVAENKKQKKRASVELNLSVRQINRLVKDYQTNGKEAFSHKNRGGKQRHGVPDQVKQQVVTIYQSFRVKPNVRHYTEILKEDYDINYSDTTIRKILYDAHILSPKSQRKTRKRINALIRLKTKENSKQSLNQMVQLAKEQLELPEKVHPSRPRMKYKGELIQMDASSYNWFGDQITHLHLAIDDASGNIIGAYFDTQETLKGYYHVLHQILTKQGIPLAFLTDKRTVFEYKSKNRKTVEEDTFTQFGFACHQLGIEIKTSSIPQAKGRVERLNGTVQSRLPVELEMAGINSLEEANLFLKKWVTAFNRKFGHKAKESIYEKAPKLSEINLLLARVAHRQVDSGHHVRYKNNYYLPVEGSEDMYFTRKSKALVIEAFDGEIYLNIAEKIFTTRILEEHEQYSKELDSIPEQKKERRKYIPPQSHPWKLESFKRYLRSIDRTIEEYEASKIA</sequence>
<dbReference type="InterPro" id="IPR001584">
    <property type="entry name" value="Integrase_cat-core"/>
</dbReference>
<reference evidence="2" key="1">
    <citation type="journal article" date="2020" name="Microorganisms">
        <title>Detection of Oxazolidinone Resistance Genes and Characterization of Genetic Environments in Enterococci of Swine Origin, Italy.</title>
        <authorList>
            <person name="Fioriti S."/>
            <person name="Morroni G."/>
            <person name="Coccitto S.N."/>
            <person name="Brenciani A."/>
            <person name="Antonelli A."/>
            <person name="Di Pilato V."/>
            <person name="Baccani I."/>
            <person name="Pollini S."/>
            <person name="Cucco L."/>
            <person name="Morelli A."/>
            <person name="Paniccia M."/>
            <person name="Magistrali C.F."/>
            <person name="Rossolini G.M."/>
            <person name="Giovanetti E."/>
        </authorList>
    </citation>
    <scope>NUCLEOTIDE SEQUENCE</scope>
    <source>
        <strain evidence="2">S377</strain>
    </source>
</reference>
<organism evidence="2">
    <name type="scientific">Enterococcus faecalis</name>
    <name type="common">Streptococcus faecalis</name>
    <dbReference type="NCBI Taxonomy" id="1351"/>
    <lineage>
        <taxon>Bacteria</taxon>
        <taxon>Bacillati</taxon>
        <taxon>Bacillota</taxon>
        <taxon>Bacilli</taxon>
        <taxon>Lactobacillales</taxon>
        <taxon>Enterococcaceae</taxon>
        <taxon>Enterococcus</taxon>
    </lineage>
</organism>
<dbReference type="PANTHER" id="PTHR35004:SF7">
    <property type="entry name" value="INTEGRASE PROTEIN"/>
    <property type="match status" value="1"/>
</dbReference>
<dbReference type="GO" id="GO:0015074">
    <property type="term" value="P:DNA integration"/>
    <property type="evidence" value="ECO:0007669"/>
    <property type="project" value="InterPro"/>
</dbReference>
<dbReference type="PANTHER" id="PTHR35004">
    <property type="entry name" value="TRANSPOSASE RV3428C-RELATED"/>
    <property type="match status" value="1"/>
</dbReference>
<dbReference type="NCBIfam" id="NF033594">
    <property type="entry name" value="transpos_ISNCY_2"/>
    <property type="match status" value="1"/>
</dbReference>
<evidence type="ECO:0000259" key="1">
    <source>
        <dbReference type="PROSITE" id="PS50994"/>
    </source>
</evidence>